<keyword evidence="10" id="KW-1185">Reference proteome</keyword>
<reference evidence="9 10" key="1">
    <citation type="submission" date="2016-11" db="EMBL/GenBank/DDBJ databases">
        <authorList>
            <person name="Jaros S."/>
            <person name="Januszkiewicz K."/>
            <person name="Wedrychowicz H."/>
        </authorList>
    </citation>
    <scope>NUCLEOTIDE SEQUENCE [LARGE SCALE GENOMIC DNA]</scope>
    <source>
        <strain evidence="9 10">DSM 25661</strain>
    </source>
</reference>
<dbReference type="Pfam" id="PF03772">
    <property type="entry name" value="Competence"/>
    <property type="match status" value="1"/>
</dbReference>
<feature type="transmembrane region" description="Helical" evidence="6">
    <location>
        <begin position="485"/>
        <end position="502"/>
    </location>
</feature>
<keyword evidence="4 6" id="KW-1133">Transmembrane helix</keyword>
<dbReference type="AlphaFoldDB" id="A0A1M4VTI3"/>
<feature type="transmembrane region" description="Helical" evidence="6">
    <location>
        <begin position="254"/>
        <end position="276"/>
    </location>
</feature>
<proteinExistence type="predicted"/>
<dbReference type="RefSeq" id="WP_073192913.1">
    <property type="nucleotide sequence ID" value="NZ_FQTW01000004.1"/>
</dbReference>
<protein>
    <submittedName>
        <fullName evidence="9">Competence protein ComEC</fullName>
    </submittedName>
</protein>
<sequence length="687" mass="79465">MRFLNYKFIGFTIVFGVGIILGFHILIPYVFICLILSLLISIITHFIVKKHQLLLGLNYLFLNFSILLLGYLNTQVHLPKHQEQHYNNSELTYDTPSSFKLKITEKLKPNAFNYKYYAQLFEVNNKKLKGKILLKINRDSINKFQLNIGDFVHGAGELQKFHAPENPQNFNYSTYMAHQNVYMAISAEQSHLSIRKNQEFNLFNSLDEIRTNLRNQLKHYNFQQENISLIEAFLLGQRQRISDETYEDFKNAGVIHILAVSGLHVGIILLILNALTHFCIYTKSGRRLRPFLVLIGLWGFAFLAGLSPSVFRATVMFSFLSIGMLLQKRTNSLNTLFMSGLVLVLVNPFIIYQVGFQLSYLAVFGIVTLQPRLYKLYKPRYYVDRLFWGIITVTLAAQLSIMPLSLYYFNQFSGVFLIANILILPTLSLILGIGILVLSLAKIGWLPSILVEVYDFILTNLRLLIHWLGSFEQFQFEHILFTKPLLWSSLIVVLSACLWSRYAKVKSYIALNISVGVLCLLIFFTYRDHQSQNELIILKAYNSSEIAHVKGAQLNLYTNRLHDSTELKQSYRIQSLANVYGLQSIEVKPLAYQYKYKDKFKIQYIDSSGVYVKSKDELPTIVFLSESPKLNLERLIKNIQPKLLIANTTNYKSYVDRWRETCKANEVSFHSIYEDGAFEFSEIKRLK</sequence>
<feature type="transmembrane region" description="Helical" evidence="6">
    <location>
        <begin position="509"/>
        <end position="526"/>
    </location>
</feature>
<evidence type="ECO:0000256" key="2">
    <source>
        <dbReference type="ARBA" id="ARBA00022475"/>
    </source>
</evidence>
<evidence type="ECO:0000259" key="7">
    <source>
        <dbReference type="Pfam" id="PF03772"/>
    </source>
</evidence>
<feature type="domain" description="ComEC/Rec2-related protein" evidence="7">
    <location>
        <begin position="234"/>
        <end position="499"/>
    </location>
</feature>
<evidence type="ECO:0000259" key="8">
    <source>
        <dbReference type="Pfam" id="PF13567"/>
    </source>
</evidence>
<evidence type="ECO:0000256" key="4">
    <source>
        <dbReference type="ARBA" id="ARBA00022989"/>
    </source>
</evidence>
<gene>
    <name evidence="9" type="ORF">SAMN05444278_104210</name>
</gene>
<accession>A0A1M4VTI3</accession>
<name>A0A1M4VTI3_9FLAO</name>
<feature type="transmembrane region" description="Helical" evidence="6">
    <location>
        <begin position="333"/>
        <end position="352"/>
    </location>
</feature>
<feature type="transmembrane region" description="Helical" evidence="6">
    <location>
        <begin position="29"/>
        <end position="48"/>
    </location>
</feature>
<dbReference type="PANTHER" id="PTHR30619">
    <property type="entry name" value="DNA INTERNALIZATION/COMPETENCE PROTEIN COMEC/REC2"/>
    <property type="match status" value="1"/>
</dbReference>
<keyword evidence="2" id="KW-1003">Cell membrane</keyword>
<feature type="domain" description="DUF4131" evidence="8">
    <location>
        <begin position="28"/>
        <end position="190"/>
    </location>
</feature>
<dbReference type="NCBIfam" id="TIGR00360">
    <property type="entry name" value="ComEC_N-term"/>
    <property type="match status" value="1"/>
</dbReference>
<dbReference type="Proteomes" id="UP000184462">
    <property type="component" value="Unassembled WGS sequence"/>
</dbReference>
<feature type="transmembrane region" description="Helical" evidence="6">
    <location>
        <begin position="386"/>
        <end position="409"/>
    </location>
</feature>
<keyword evidence="3 6" id="KW-0812">Transmembrane</keyword>
<evidence type="ECO:0000313" key="10">
    <source>
        <dbReference type="Proteomes" id="UP000184462"/>
    </source>
</evidence>
<dbReference type="OrthoDB" id="9761531at2"/>
<dbReference type="STRING" id="1155689.SAMN05444278_104210"/>
<evidence type="ECO:0000256" key="1">
    <source>
        <dbReference type="ARBA" id="ARBA00004651"/>
    </source>
</evidence>
<comment type="subcellular location">
    <subcellularLocation>
        <location evidence="1">Cell membrane</location>
        <topology evidence="1">Multi-pass membrane protein</topology>
    </subcellularLocation>
</comment>
<feature type="transmembrane region" description="Helical" evidence="6">
    <location>
        <begin position="415"/>
        <end position="438"/>
    </location>
</feature>
<dbReference type="PANTHER" id="PTHR30619:SF1">
    <property type="entry name" value="RECOMBINATION PROTEIN 2"/>
    <property type="match status" value="1"/>
</dbReference>
<dbReference type="InterPro" id="IPR052159">
    <property type="entry name" value="Competence_DNA_uptake"/>
</dbReference>
<evidence type="ECO:0000256" key="6">
    <source>
        <dbReference type="SAM" id="Phobius"/>
    </source>
</evidence>
<dbReference type="EMBL" id="FQTW01000004">
    <property type="protein sequence ID" value="SHE72122.1"/>
    <property type="molecule type" value="Genomic_DNA"/>
</dbReference>
<organism evidence="9 10">
    <name type="scientific">Psychroflexus salarius</name>
    <dbReference type="NCBI Taxonomy" id="1155689"/>
    <lineage>
        <taxon>Bacteria</taxon>
        <taxon>Pseudomonadati</taxon>
        <taxon>Bacteroidota</taxon>
        <taxon>Flavobacteriia</taxon>
        <taxon>Flavobacteriales</taxon>
        <taxon>Flavobacteriaceae</taxon>
        <taxon>Psychroflexus</taxon>
    </lineage>
</organism>
<dbReference type="Pfam" id="PF13567">
    <property type="entry name" value="DUF4131"/>
    <property type="match status" value="1"/>
</dbReference>
<dbReference type="InterPro" id="IPR025405">
    <property type="entry name" value="DUF4131"/>
</dbReference>
<evidence type="ECO:0000256" key="5">
    <source>
        <dbReference type="ARBA" id="ARBA00023136"/>
    </source>
</evidence>
<feature type="transmembrane region" description="Helical" evidence="6">
    <location>
        <begin position="288"/>
        <end position="304"/>
    </location>
</feature>
<evidence type="ECO:0000256" key="3">
    <source>
        <dbReference type="ARBA" id="ARBA00022692"/>
    </source>
</evidence>
<feature type="transmembrane region" description="Helical" evidence="6">
    <location>
        <begin position="53"/>
        <end position="72"/>
    </location>
</feature>
<evidence type="ECO:0000313" key="9">
    <source>
        <dbReference type="EMBL" id="SHE72122.1"/>
    </source>
</evidence>
<keyword evidence="5 6" id="KW-0472">Membrane</keyword>
<dbReference type="InterPro" id="IPR004477">
    <property type="entry name" value="ComEC_N"/>
</dbReference>
<dbReference type="GO" id="GO:0005886">
    <property type="term" value="C:plasma membrane"/>
    <property type="evidence" value="ECO:0007669"/>
    <property type="project" value="UniProtKB-SubCell"/>
</dbReference>